<keyword evidence="2" id="KW-1185">Reference proteome</keyword>
<sequence>MARAFSSSTPVPSTVLDLVLEEIHIRRKIILREWQLSSVKREERVTTGCKISDEGGNDLESFSLVHPSWTPVARHVSGRILVLSDVSERAAKNGAATPSPVPTFGSWTREVYLSFSRDYTEPLAIWESIFKILDRTLNILTLCLQTTAREGDRRIPSMPAWKGSPTTYTNSVNFAPYVSIPMSAMASRTVKTTMIYKTLVSTPLFFTLWRRHPVSNASFFVVSSHVTSSLGMSDW</sequence>
<dbReference type="Proteomes" id="UP000053477">
    <property type="component" value="Unassembled WGS sequence"/>
</dbReference>
<name>A0A0H2RWM8_9AGAM</name>
<protein>
    <submittedName>
        <fullName evidence="1">Uncharacterized protein</fullName>
    </submittedName>
</protein>
<dbReference type="EMBL" id="KQ085918">
    <property type="protein sequence ID" value="KLO16254.1"/>
    <property type="molecule type" value="Genomic_DNA"/>
</dbReference>
<dbReference type="InParanoid" id="A0A0H2RWM8"/>
<accession>A0A0H2RWM8</accession>
<evidence type="ECO:0000313" key="1">
    <source>
        <dbReference type="EMBL" id="KLO16254.1"/>
    </source>
</evidence>
<gene>
    <name evidence="1" type="ORF">SCHPADRAFT_220669</name>
</gene>
<proteinExistence type="predicted"/>
<dbReference type="AlphaFoldDB" id="A0A0H2RWM8"/>
<organism evidence="1 2">
    <name type="scientific">Schizopora paradoxa</name>
    <dbReference type="NCBI Taxonomy" id="27342"/>
    <lineage>
        <taxon>Eukaryota</taxon>
        <taxon>Fungi</taxon>
        <taxon>Dikarya</taxon>
        <taxon>Basidiomycota</taxon>
        <taxon>Agaricomycotina</taxon>
        <taxon>Agaricomycetes</taxon>
        <taxon>Hymenochaetales</taxon>
        <taxon>Schizoporaceae</taxon>
        <taxon>Schizopora</taxon>
    </lineage>
</organism>
<reference evidence="1 2" key="1">
    <citation type="submission" date="2015-04" db="EMBL/GenBank/DDBJ databases">
        <title>Complete genome sequence of Schizopora paradoxa KUC8140, a cosmopolitan wood degrader in East Asia.</title>
        <authorList>
            <consortium name="DOE Joint Genome Institute"/>
            <person name="Min B."/>
            <person name="Park H."/>
            <person name="Jang Y."/>
            <person name="Kim J.-J."/>
            <person name="Kim K.H."/>
            <person name="Pangilinan J."/>
            <person name="Lipzen A."/>
            <person name="Riley R."/>
            <person name="Grigoriev I.V."/>
            <person name="Spatafora J.W."/>
            <person name="Choi I.-G."/>
        </authorList>
    </citation>
    <scope>NUCLEOTIDE SEQUENCE [LARGE SCALE GENOMIC DNA]</scope>
    <source>
        <strain evidence="1 2">KUC8140</strain>
    </source>
</reference>
<evidence type="ECO:0000313" key="2">
    <source>
        <dbReference type="Proteomes" id="UP000053477"/>
    </source>
</evidence>